<dbReference type="GO" id="GO:0010628">
    <property type="term" value="P:positive regulation of gene expression"/>
    <property type="evidence" value="ECO:0007669"/>
    <property type="project" value="TreeGrafter"/>
</dbReference>
<keyword evidence="4" id="KW-0804">Transcription</keyword>
<dbReference type="Gene3D" id="1.10.10.10">
    <property type="entry name" value="Winged helix-like DNA-binding domain superfamily/Winged helix DNA-binding domain"/>
    <property type="match status" value="1"/>
</dbReference>
<dbReference type="PANTHER" id="PTHR30427">
    <property type="entry name" value="TRANSCRIPTIONAL ACTIVATOR PROTEIN LYSR"/>
    <property type="match status" value="1"/>
</dbReference>
<gene>
    <name evidence="6" type="ORF">GTPT_0296</name>
</gene>
<accession>A0A085JQH1</accession>
<feature type="domain" description="HTH lysR-type" evidence="5">
    <location>
        <begin position="1"/>
        <end position="58"/>
    </location>
</feature>
<dbReference type="CDD" id="cd05466">
    <property type="entry name" value="PBP2_LTTR_substrate"/>
    <property type="match status" value="1"/>
</dbReference>
<dbReference type="SUPFAM" id="SSF46785">
    <property type="entry name" value="Winged helix' DNA-binding domain"/>
    <property type="match status" value="1"/>
</dbReference>
<dbReference type="InterPro" id="IPR036390">
    <property type="entry name" value="WH_DNA-bd_sf"/>
</dbReference>
<dbReference type="Pfam" id="PF03466">
    <property type="entry name" value="LysR_substrate"/>
    <property type="match status" value="1"/>
</dbReference>
<dbReference type="RefSeq" id="WP_029990433.1">
    <property type="nucleotide sequence ID" value="NZ_ATMJ01000025.1"/>
</dbReference>
<evidence type="ECO:0000256" key="4">
    <source>
        <dbReference type="ARBA" id="ARBA00023163"/>
    </source>
</evidence>
<dbReference type="GO" id="GO:0043565">
    <property type="term" value="F:sequence-specific DNA binding"/>
    <property type="evidence" value="ECO:0007669"/>
    <property type="project" value="TreeGrafter"/>
</dbReference>
<dbReference type="Proteomes" id="UP000028602">
    <property type="component" value="Unassembled WGS sequence"/>
</dbReference>
<protein>
    <submittedName>
        <fullName evidence="6">LysR family transcriptional regulator</fullName>
    </submittedName>
</protein>
<dbReference type="InterPro" id="IPR036388">
    <property type="entry name" value="WH-like_DNA-bd_sf"/>
</dbReference>
<dbReference type="eggNOG" id="COG0583">
    <property type="taxonomic scope" value="Bacteria"/>
</dbReference>
<evidence type="ECO:0000256" key="2">
    <source>
        <dbReference type="ARBA" id="ARBA00023015"/>
    </source>
</evidence>
<evidence type="ECO:0000256" key="1">
    <source>
        <dbReference type="ARBA" id="ARBA00009437"/>
    </source>
</evidence>
<keyword evidence="3" id="KW-0238">DNA-binding</keyword>
<comment type="similarity">
    <text evidence="1">Belongs to the LysR transcriptional regulatory family.</text>
</comment>
<dbReference type="PROSITE" id="PS50931">
    <property type="entry name" value="HTH_LYSR"/>
    <property type="match status" value="1"/>
</dbReference>
<name>A0A085JQH1_9GAMM</name>
<keyword evidence="2" id="KW-0805">Transcription regulation</keyword>
<reference evidence="6 7" key="1">
    <citation type="submission" date="2014-05" db="EMBL/GenBank/DDBJ databases">
        <title>ATOL: Assembling a taxonomically balanced genome-scale reconstruction of the evolutionary history of the Enterobacteriaceae.</title>
        <authorList>
            <person name="Plunkett G.III."/>
            <person name="Neeno-Eckwall E.C."/>
            <person name="Glasner J.D."/>
            <person name="Perna N.T."/>
        </authorList>
    </citation>
    <scope>NUCLEOTIDE SEQUENCE [LARGE SCALE GENOMIC DNA]</scope>
    <source>
        <strain evidence="6 7">ATCC 33301</strain>
    </source>
</reference>
<organism evidence="6 7">
    <name type="scientific">Tatumella ptyseos ATCC 33301</name>
    <dbReference type="NCBI Taxonomy" id="1005995"/>
    <lineage>
        <taxon>Bacteria</taxon>
        <taxon>Pseudomonadati</taxon>
        <taxon>Pseudomonadota</taxon>
        <taxon>Gammaproteobacteria</taxon>
        <taxon>Enterobacterales</taxon>
        <taxon>Erwiniaceae</taxon>
        <taxon>Tatumella</taxon>
    </lineage>
</organism>
<evidence type="ECO:0000313" key="6">
    <source>
        <dbReference type="EMBL" id="KFD22717.1"/>
    </source>
</evidence>
<dbReference type="Gene3D" id="3.40.190.290">
    <property type="match status" value="1"/>
</dbReference>
<proteinExistence type="inferred from homology"/>
<dbReference type="PANTHER" id="PTHR30427:SF1">
    <property type="entry name" value="TRANSCRIPTIONAL ACTIVATOR PROTEIN LYSR"/>
    <property type="match status" value="1"/>
</dbReference>
<dbReference type="InterPro" id="IPR005119">
    <property type="entry name" value="LysR_subst-bd"/>
</dbReference>
<dbReference type="InterPro" id="IPR000847">
    <property type="entry name" value="LysR_HTH_N"/>
</dbReference>
<dbReference type="Pfam" id="PF00126">
    <property type="entry name" value="HTH_1"/>
    <property type="match status" value="1"/>
</dbReference>
<evidence type="ECO:0000256" key="3">
    <source>
        <dbReference type="ARBA" id="ARBA00023125"/>
    </source>
</evidence>
<keyword evidence="7" id="KW-1185">Reference proteome</keyword>
<sequence length="303" mass="33543">MKLRHIEIVHAIVQAGSISGAARLLNASQPNISRVLNYAEQQLGFPLFERRNQGMFLTSEGQQLLPDITGIYEKLSLLSRKAAQLKSSGDTVRVGAAHAFGQIVMTPALVEYRSQHPSGEVELATGHFDGLCQDLLAGKIDFALTFGQQVDHRLLAEPLFQSSLVAVLPKNHPWSGTISLEWLSQNNLLMMQKEDPLGKVLHRALLRHTLCPRNALFIKTYSVIADLVLAGAGVGIVDLFTAWRYSDQVKILPVAEPLPFEVMFVSQRGIPQSRATLAFKQIIRGKLREIAVQYQQQFLQSAA</sequence>
<dbReference type="GO" id="GO:0003700">
    <property type="term" value="F:DNA-binding transcription factor activity"/>
    <property type="evidence" value="ECO:0007669"/>
    <property type="project" value="InterPro"/>
</dbReference>
<dbReference type="AlphaFoldDB" id="A0A085JQH1"/>
<dbReference type="GO" id="GO:0009089">
    <property type="term" value="P:lysine biosynthetic process via diaminopimelate"/>
    <property type="evidence" value="ECO:0007669"/>
    <property type="project" value="TreeGrafter"/>
</dbReference>
<dbReference type="OrthoDB" id="6624490at2"/>
<dbReference type="SUPFAM" id="SSF53850">
    <property type="entry name" value="Periplasmic binding protein-like II"/>
    <property type="match status" value="1"/>
</dbReference>
<evidence type="ECO:0000259" key="5">
    <source>
        <dbReference type="PROSITE" id="PS50931"/>
    </source>
</evidence>
<dbReference type="EMBL" id="JMPR01000004">
    <property type="protein sequence ID" value="KFD22717.1"/>
    <property type="molecule type" value="Genomic_DNA"/>
</dbReference>
<evidence type="ECO:0000313" key="7">
    <source>
        <dbReference type="Proteomes" id="UP000028602"/>
    </source>
</evidence>
<comment type="caution">
    <text evidence="6">The sequence shown here is derived from an EMBL/GenBank/DDBJ whole genome shotgun (WGS) entry which is preliminary data.</text>
</comment>